<dbReference type="AlphaFoldDB" id="A0A926ICI6"/>
<evidence type="ECO:0000313" key="1">
    <source>
        <dbReference type="EMBL" id="MBC8585237.1"/>
    </source>
</evidence>
<comment type="caution">
    <text evidence="1">The sequence shown here is derived from an EMBL/GenBank/DDBJ whole genome shotgun (WGS) entry which is preliminary data.</text>
</comment>
<evidence type="ECO:0000313" key="2">
    <source>
        <dbReference type="Proteomes" id="UP000623678"/>
    </source>
</evidence>
<reference evidence="1" key="1">
    <citation type="submission" date="2020-08" db="EMBL/GenBank/DDBJ databases">
        <title>Genome public.</title>
        <authorList>
            <person name="Liu C."/>
            <person name="Sun Q."/>
        </authorList>
    </citation>
    <scope>NUCLEOTIDE SEQUENCE</scope>
    <source>
        <strain evidence="1">NSJ-64</strain>
    </source>
</reference>
<accession>A0A926ICI6</accession>
<organism evidence="1 2">
    <name type="scientific">Youxingia wuxianensis</name>
    <dbReference type="NCBI Taxonomy" id="2763678"/>
    <lineage>
        <taxon>Bacteria</taxon>
        <taxon>Bacillati</taxon>
        <taxon>Bacillota</taxon>
        <taxon>Clostridia</taxon>
        <taxon>Eubacteriales</taxon>
        <taxon>Oscillospiraceae</taxon>
        <taxon>Youxingia</taxon>
    </lineage>
</organism>
<dbReference type="EMBL" id="JACRTD010000004">
    <property type="protein sequence ID" value="MBC8585237.1"/>
    <property type="molecule type" value="Genomic_DNA"/>
</dbReference>
<protein>
    <submittedName>
        <fullName evidence="1">Uncharacterized protein</fullName>
    </submittedName>
</protein>
<sequence length="220" mass="24270">MAQISPQLIEAITKEVIKALGEFPRVQEPTVCTGQIPVLVLGELQPLGAKLLEKYRLYQQEDYARDGDIHKYQGVIITGLTNAQLSDVALARDSRPFSCAVGKALLCGIPVYLLESALTYRQYKQTANKRFYQVLEGYVQRLREFDIKIGSLAEIENWLSCRPASPKASSAAKGPSKVLCAREAQELINGAADGKIKLPGGTMITPLARDVLRGYEIEFI</sequence>
<dbReference type="RefSeq" id="WP_262395021.1">
    <property type="nucleotide sequence ID" value="NZ_JACRTD010000004.1"/>
</dbReference>
<dbReference type="Proteomes" id="UP000623678">
    <property type="component" value="Unassembled WGS sequence"/>
</dbReference>
<proteinExistence type="predicted"/>
<gene>
    <name evidence="1" type="ORF">H8705_06535</name>
</gene>
<keyword evidence="2" id="KW-1185">Reference proteome</keyword>
<name>A0A926ICI6_9FIRM</name>